<dbReference type="AlphaFoldDB" id="A0A137PEM5"/>
<protein>
    <submittedName>
        <fullName evidence="1">Uncharacterized protein</fullName>
    </submittedName>
</protein>
<name>A0A137PEM5_CONC2</name>
<organism evidence="1 2">
    <name type="scientific">Conidiobolus coronatus (strain ATCC 28846 / CBS 209.66 / NRRL 28638)</name>
    <name type="common">Delacroixia coronata</name>
    <dbReference type="NCBI Taxonomy" id="796925"/>
    <lineage>
        <taxon>Eukaryota</taxon>
        <taxon>Fungi</taxon>
        <taxon>Fungi incertae sedis</taxon>
        <taxon>Zoopagomycota</taxon>
        <taxon>Entomophthoromycotina</taxon>
        <taxon>Entomophthoromycetes</taxon>
        <taxon>Entomophthorales</taxon>
        <taxon>Ancylistaceae</taxon>
        <taxon>Conidiobolus</taxon>
    </lineage>
</organism>
<accession>A0A137PEM5</accession>
<sequence length="152" mass="17434">MGEVNNTSILYDNKGNYLTWSKFSEDGCFHVLALNNPLSTMVADMDFAENYYGEREFKKAKDVPSDAKIQMRRGFTVNSYMHAISISQGEEDYGLLSIHVPNNDPAKFFYVIQTDKGFKLKSSFNDKYVINQGNFFYAKGDSEEGAYEFQNY</sequence>
<proteinExistence type="predicted"/>
<dbReference type="Proteomes" id="UP000070444">
    <property type="component" value="Unassembled WGS sequence"/>
</dbReference>
<keyword evidence="2" id="KW-1185">Reference proteome</keyword>
<gene>
    <name evidence="1" type="ORF">CONCODRAFT_77329</name>
</gene>
<reference evidence="1 2" key="1">
    <citation type="journal article" date="2015" name="Genome Biol. Evol.">
        <title>Phylogenomic analyses indicate that early fungi evolved digesting cell walls of algal ancestors of land plants.</title>
        <authorList>
            <person name="Chang Y."/>
            <person name="Wang S."/>
            <person name="Sekimoto S."/>
            <person name="Aerts A.L."/>
            <person name="Choi C."/>
            <person name="Clum A."/>
            <person name="LaButti K.M."/>
            <person name="Lindquist E.A."/>
            <person name="Yee Ngan C."/>
            <person name="Ohm R.A."/>
            <person name="Salamov A.A."/>
            <person name="Grigoriev I.V."/>
            <person name="Spatafora J.W."/>
            <person name="Berbee M.L."/>
        </authorList>
    </citation>
    <scope>NUCLEOTIDE SEQUENCE [LARGE SCALE GENOMIC DNA]</scope>
    <source>
        <strain evidence="1 2">NRRL 28638</strain>
    </source>
</reference>
<evidence type="ECO:0000313" key="2">
    <source>
        <dbReference type="Proteomes" id="UP000070444"/>
    </source>
</evidence>
<dbReference type="EMBL" id="KQ964436">
    <property type="protein sequence ID" value="KXN73464.1"/>
    <property type="molecule type" value="Genomic_DNA"/>
</dbReference>
<evidence type="ECO:0000313" key="1">
    <source>
        <dbReference type="EMBL" id="KXN73464.1"/>
    </source>
</evidence>